<evidence type="ECO:0000256" key="2">
    <source>
        <dbReference type="SAM" id="Phobius"/>
    </source>
</evidence>
<name>A0ABM1VNB8_ECHTE</name>
<reference evidence="4" key="1">
    <citation type="submission" date="2025-08" db="UniProtKB">
        <authorList>
            <consortium name="RefSeq"/>
        </authorList>
    </citation>
    <scope>IDENTIFICATION</scope>
</reference>
<dbReference type="InterPro" id="IPR038803">
    <property type="entry name" value="SMIM33"/>
</dbReference>
<feature type="transmembrane region" description="Helical" evidence="2">
    <location>
        <begin position="50"/>
        <end position="71"/>
    </location>
</feature>
<organism evidence="3 4">
    <name type="scientific">Echinops telfairi</name>
    <name type="common">Lesser hedgehog tenrec</name>
    <dbReference type="NCBI Taxonomy" id="9371"/>
    <lineage>
        <taxon>Eukaryota</taxon>
        <taxon>Metazoa</taxon>
        <taxon>Chordata</taxon>
        <taxon>Craniata</taxon>
        <taxon>Vertebrata</taxon>
        <taxon>Euteleostomi</taxon>
        <taxon>Mammalia</taxon>
        <taxon>Eutheria</taxon>
        <taxon>Afrotheria</taxon>
        <taxon>Tenrecidae</taxon>
        <taxon>Tenrecinae</taxon>
        <taxon>Echinops</taxon>
    </lineage>
</organism>
<evidence type="ECO:0000256" key="1">
    <source>
        <dbReference type="SAM" id="MobiDB-lite"/>
    </source>
</evidence>
<proteinExistence type="predicted"/>
<keyword evidence="2" id="KW-0812">Transmembrane</keyword>
<accession>A0ABM1VNB8</accession>
<keyword evidence="2" id="KW-0472">Membrane</keyword>
<dbReference type="GeneID" id="115873543"/>
<evidence type="ECO:0000313" key="4">
    <source>
        <dbReference type="RefSeq" id="XP_030744636.1"/>
    </source>
</evidence>
<protein>
    <submittedName>
        <fullName evidence="4">Small integral membrane protein 33</fullName>
    </submittedName>
</protein>
<dbReference type="PANTHER" id="PTHR37873:SF1">
    <property type="entry name" value="SMALL INTEGRAL MEMBRANE PROTEIN 33"/>
    <property type="match status" value="1"/>
</dbReference>
<feature type="region of interest" description="Disordered" evidence="1">
    <location>
        <begin position="106"/>
        <end position="131"/>
    </location>
</feature>
<dbReference type="PANTHER" id="PTHR37873">
    <property type="entry name" value="SMALL INTEGRAL MEMBRANE PROTEIN 33"/>
    <property type="match status" value="1"/>
</dbReference>
<keyword evidence="2" id="KW-1133">Transmembrane helix</keyword>
<dbReference type="Proteomes" id="UP000694863">
    <property type="component" value="Unplaced"/>
</dbReference>
<evidence type="ECO:0000313" key="3">
    <source>
        <dbReference type="Proteomes" id="UP000694863"/>
    </source>
</evidence>
<sequence>MSPLSLSLPLPGHPWLSPAVNSSVGQEPQKQLPEVLSGAWGSPQGDGLPLLTIIVTIFVLLAVGIVVAVHYGPRLRQGHASLLKEPPASKPEGGIYLTHWQPLGSADCREEAQQRTPAPVPAPAPDGPRLSMDEITYL</sequence>
<gene>
    <name evidence="4" type="primary">SMIM33</name>
</gene>
<keyword evidence="3" id="KW-1185">Reference proteome</keyword>
<dbReference type="RefSeq" id="XP_030744636.1">
    <property type="nucleotide sequence ID" value="XM_030888776.2"/>
</dbReference>